<dbReference type="Pfam" id="PF00561">
    <property type="entry name" value="Abhydrolase_1"/>
    <property type="match status" value="1"/>
</dbReference>
<evidence type="ECO:0000259" key="1">
    <source>
        <dbReference type="Pfam" id="PF00561"/>
    </source>
</evidence>
<keyword evidence="3" id="KW-1185">Reference proteome</keyword>
<dbReference type="InterPro" id="IPR000073">
    <property type="entry name" value="AB_hydrolase_1"/>
</dbReference>
<dbReference type="PANTHER" id="PTHR43689:SF14">
    <property type="entry name" value="LYSOPHOSPHOLIPASE BODYGUARD 4-RELATED"/>
    <property type="match status" value="1"/>
</dbReference>
<dbReference type="Gene3D" id="3.40.50.1820">
    <property type="entry name" value="alpha/beta hydrolase"/>
    <property type="match status" value="1"/>
</dbReference>
<reference evidence="2" key="1">
    <citation type="submission" date="2024-10" db="EMBL/GenBank/DDBJ databases">
        <authorList>
            <person name="Ryan C."/>
        </authorList>
    </citation>
    <scope>NUCLEOTIDE SEQUENCE [LARGE SCALE GENOMIC DNA]</scope>
</reference>
<dbReference type="Proteomes" id="UP001497457">
    <property type="component" value="Unassembled WGS sequence"/>
</dbReference>
<protein>
    <recommendedName>
        <fullName evidence="1">AB hydrolase-1 domain-containing protein</fullName>
    </recommendedName>
</protein>
<name>A0ABC9GUH8_9POAL</name>
<gene>
    <name evidence="2" type="ORF">URODEC1_LOCUS118811</name>
</gene>
<comment type="caution">
    <text evidence="2">The sequence shown here is derived from an EMBL/GenBank/DDBJ whole genome shotgun (WGS) entry which is preliminary data.</text>
</comment>
<dbReference type="InterPro" id="IPR029058">
    <property type="entry name" value="AB_hydrolase_fold"/>
</dbReference>
<dbReference type="SUPFAM" id="SSF53474">
    <property type="entry name" value="alpha/beta-Hydrolases"/>
    <property type="match status" value="1"/>
</dbReference>
<accession>A0ABC9GUH8</accession>
<feature type="domain" description="AB hydrolase-1" evidence="1">
    <location>
        <begin position="155"/>
        <end position="408"/>
    </location>
</feature>
<dbReference type="PANTHER" id="PTHR43689">
    <property type="entry name" value="HYDROLASE"/>
    <property type="match status" value="1"/>
</dbReference>
<sequence length="442" mass="48867">MRRWSTWPRAAAGAASSALAAAVFAFLDVLDVALCLVYALVDGILEESPARCYCHIRSPPDDDEEVSDTLYARRSAVRDALLGLVRVATKTRTHRHRAPPEKPRWSDCGCKSCVAWRSGAGRLHVVAKEPDKPNKDAAGTESDETATAENNAAAIFVHGFTSSSSLWAETVFRESSVLSNTKLFAVDLLGFGQSPKPADCLYRLRDHVEAIETSLIEHNNLSSFHLVAHSMGCIIALALAAKHPHWVKSITLVAPPYFLACEQSASQVALSRLAEKKLWPPLLFGSAVMSWYEHVGRTVCLLLCKNHRLWEWLYTLLTRKRDVDFRVRDLTKHTHHSGWHTMHNVICGGARLQDRHLEAVQAAGIPVMLVHGVDDPVVPVECSSRHLKAKLPRAELRLMPACDHATVLLGRERGFAEDLAAFWSSSGSHRDYAARQRVNGGC</sequence>
<dbReference type="EMBL" id="CAXIPR030000132">
    <property type="protein sequence ID" value="CAM0145027.1"/>
    <property type="molecule type" value="Genomic_DNA"/>
</dbReference>
<evidence type="ECO:0000313" key="3">
    <source>
        <dbReference type="Proteomes" id="UP001497457"/>
    </source>
</evidence>
<dbReference type="AlphaFoldDB" id="A0ABC9GUH8"/>
<evidence type="ECO:0000313" key="2">
    <source>
        <dbReference type="EMBL" id="CAM0145027.1"/>
    </source>
</evidence>
<organism evidence="2 3">
    <name type="scientific">Urochloa decumbens</name>
    <dbReference type="NCBI Taxonomy" id="240449"/>
    <lineage>
        <taxon>Eukaryota</taxon>
        <taxon>Viridiplantae</taxon>
        <taxon>Streptophyta</taxon>
        <taxon>Embryophyta</taxon>
        <taxon>Tracheophyta</taxon>
        <taxon>Spermatophyta</taxon>
        <taxon>Magnoliopsida</taxon>
        <taxon>Liliopsida</taxon>
        <taxon>Poales</taxon>
        <taxon>Poaceae</taxon>
        <taxon>PACMAD clade</taxon>
        <taxon>Panicoideae</taxon>
        <taxon>Panicodae</taxon>
        <taxon>Paniceae</taxon>
        <taxon>Melinidinae</taxon>
        <taxon>Urochloa</taxon>
    </lineage>
</organism>
<dbReference type="PRINTS" id="PR00111">
    <property type="entry name" value="ABHYDROLASE"/>
</dbReference>
<proteinExistence type="predicted"/>